<evidence type="ECO:0000313" key="4">
    <source>
        <dbReference type="Proteomes" id="UP001497497"/>
    </source>
</evidence>
<dbReference type="Proteomes" id="UP001497497">
    <property type="component" value="Unassembled WGS sequence"/>
</dbReference>
<sequence length="246" mass="27286">MRTSKSSSKVSPPLKEGSIIDPPPKLLTSRTEKQEVPEDNVDGESEQKVHKGSVIALERRAEELAKFAAMNKYTKNARASLFFQQIKAILIKRATLFRRSIISSLIMLLLPSAMTILGIKVDMLADKLKLSDPMGFSLDRFTDLIVPIFISPTGSQKMKDAYKNQFSSSPGVTFRESDATDPEQVNQYLLKLGKEITKVKYDDKVIVGVVINASSYTTVFHQTALHGIGISMQLLMNAYCQSQLGP</sequence>
<feature type="compositionally biased region" description="Low complexity" evidence="1">
    <location>
        <begin position="1"/>
        <end position="13"/>
    </location>
</feature>
<gene>
    <name evidence="3" type="ORF">GSLYS_00007521001</name>
</gene>
<evidence type="ECO:0000313" key="3">
    <source>
        <dbReference type="EMBL" id="CAL1533561.1"/>
    </source>
</evidence>
<protein>
    <submittedName>
        <fullName evidence="3">Uncharacterized protein</fullName>
    </submittedName>
</protein>
<feature type="region of interest" description="Disordered" evidence="1">
    <location>
        <begin position="1"/>
        <end position="49"/>
    </location>
</feature>
<organism evidence="3 4">
    <name type="scientific">Lymnaea stagnalis</name>
    <name type="common">Great pond snail</name>
    <name type="synonym">Helix stagnalis</name>
    <dbReference type="NCBI Taxonomy" id="6523"/>
    <lineage>
        <taxon>Eukaryota</taxon>
        <taxon>Metazoa</taxon>
        <taxon>Spiralia</taxon>
        <taxon>Lophotrochozoa</taxon>
        <taxon>Mollusca</taxon>
        <taxon>Gastropoda</taxon>
        <taxon>Heterobranchia</taxon>
        <taxon>Euthyneura</taxon>
        <taxon>Panpulmonata</taxon>
        <taxon>Hygrophila</taxon>
        <taxon>Lymnaeoidea</taxon>
        <taxon>Lymnaeidae</taxon>
        <taxon>Lymnaea</taxon>
    </lineage>
</organism>
<feature type="non-terminal residue" evidence="3">
    <location>
        <position position="246"/>
    </location>
</feature>
<keyword evidence="4" id="KW-1185">Reference proteome</keyword>
<dbReference type="AlphaFoldDB" id="A0AAV2HMM9"/>
<reference evidence="3 4" key="1">
    <citation type="submission" date="2024-04" db="EMBL/GenBank/DDBJ databases">
        <authorList>
            <consortium name="Genoscope - CEA"/>
            <person name="William W."/>
        </authorList>
    </citation>
    <scope>NUCLEOTIDE SEQUENCE [LARGE SCALE GENOMIC DNA]</scope>
</reference>
<evidence type="ECO:0000256" key="1">
    <source>
        <dbReference type="SAM" id="MobiDB-lite"/>
    </source>
</evidence>
<accession>A0AAV2HMM9</accession>
<proteinExistence type="predicted"/>
<dbReference type="EMBL" id="CAXITT010000146">
    <property type="protein sequence ID" value="CAL1533561.1"/>
    <property type="molecule type" value="Genomic_DNA"/>
</dbReference>
<keyword evidence="2" id="KW-0472">Membrane</keyword>
<keyword evidence="2" id="KW-1133">Transmembrane helix</keyword>
<evidence type="ECO:0000256" key="2">
    <source>
        <dbReference type="SAM" id="Phobius"/>
    </source>
</evidence>
<feature type="transmembrane region" description="Helical" evidence="2">
    <location>
        <begin position="101"/>
        <end position="119"/>
    </location>
</feature>
<comment type="caution">
    <text evidence="3">The sequence shown here is derived from an EMBL/GenBank/DDBJ whole genome shotgun (WGS) entry which is preliminary data.</text>
</comment>
<keyword evidence="2" id="KW-0812">Transmembrane</keyword>
<name>A0AAV2HMM9_LYMST</name>